<feature type="non-terminal residue" evidence="1">
    <location>
        <position position="1"/>
    </location>
</feature>
<protein>
    <submittedName>
        <fullName evidence="1">Uncharacterized protein</fullName>
    </submittedName>
</protein>
<proteinExistence type="predicted"/>
<name>A0ACB9XZ73_CHAAC</name>
<gene>
    <name evidence="1" type="ORF">KUCAC02_016009</name>
</gene>
<keyword evidence="2" id="KW-1185">Reference proteome</keyword>
<organism evidence="1 2">
    <name type="scientific">Chaenocephalus aceratus</name>
    <name type="common">Blackfin icefish</name>
    <name type="synonym">Chaenichthys aceratus</name>
    <dbReference type="NCBI Taxonomy" id="36190"/>
    <lineage>
        <taxon>Eukaryota</taxon>
        <taxon>Metazoa</taxon>
        <taxon>Chordata</taxon>
        <taxon>Craniata</taxon>
        <taxon>Vertebrata</taxon>
        <taxon>Euteleostomi</taxon>
        <taxon>Actinopterygii</taxon>
        <taxon>Neopterygii</taxon>
        <taxon>Teleostei</taxon>
        <taxon>Neoteleostei</taxon>
        <taxon>Acanthomorphata</taxon>
        <taxon>Eupercaria</taxon>
        <taxon>Perciformes</taxon>
        <taxon>Notothenioidei</taxon>
        <taxon>Channichthyidae</taxon>
        <taxon>Chaenocephalus</taxon>
    </lineage>
</organism>
<comment type="caution">
    <text evidence="1">The sequence shown here is derived from an EMBL/GenBank/DDBJ whole genome shotgun (WGS) entry which is preliminary data.</text>
</comment>
<accession>A0ACB9XZ73</accession>
<evidence type="ECO:0000313" key="2">
    <source>
        <dbReference type="Proteomes" id="UP001057452"/>
    </source>
</evidence>
<reference evidence="1" key="1">
    <citation type="submission" date="2022-05" db="EMBL/GenBank/DDBJ databases">
        <title>Chromosome-level genome of Chaenocephalus aceratus.</title>
        <authorList>
            <person name="Park H."/>
        </authorList>
    </citation>
    <scope>NUCLEOTIDE SEQUENCE</scope>
    <source>
        <strain evidence="1">KU_202001</strain>
    </source>
</reference>
<dbReference type="Proteomes" id="UP001057452">
    <property type="component" value="Chromosome 1"/>
</dbReference>
<dbReference type="EMBL" id="CM043785">
    <property type="protein sequence ID" value="KAI4833088.1"/>
    <property type="molecule type" value="Genomic_DNA"/>
</dbReference>
<feature type="non-terminal residue" evidence="1">
    <location>
        <position position="55"/>
    </location>
</feature>
<evidence type="ECO:0000313" key="1">
    <source>
        <dbReference type="EMBL" id="KAI4833088.1"/>
    </source>
</evidence>
<sequence length="55" mass="6364">EVRRGEVTGSFDQTAWCANAQREQQLPQSLQINNNDFRVCFYTSDGRDQAIKNTR</sequence>